<feature type="region of interest" description="Disordered" evidence="8">
    <location>
        <begin position="750"/>
        <end position="783"/>
    </location>
</feature>
<feature type="region of interest" description="Disordered" evidence="8">
    <location>
        <begin position="239"/>
        <end position="293"/>
    </location>
</feature>
<dbReference type="CDD" id="cd14700">
    <property type="entry name" value="bZIP_ATF6"/>
    <property type="match status" value="1"/>
</dbReference>
<gene>
    <name evidence="10" type="ORF">Bpfe_004598</name>
</gene>
<dbReference type="GO" id="GO:0005634">
    <property type="term" value="C:nucleus"/>
    <property type="evidence" value="ECO:0007669"/>
    <property type="project" value="TreeGrafter"/>
</dbReference>
<evidence type="ECO:0000256" key="7">
    <source>
        <dbReference type="SAM" id="Coils"/>
    </source>
</evidence>
<keyword evidence="4" id="KW-0238">DNA-binding</keyword>
<feature type="compositionally biased region" description="Polar residues" evidence="8">
    <location>
        <begin position="271"/>
        <end position="283"/>
    </location>
</feature>
<feature type="compositionally biased region" description="Basic residues" evidence="8">
    <location>
        <begin position="601"/>
        <end position="611"/>
    </location>
</feature>
<comment type="similarity">
    <text evidence="2">Belongs to the bZIP family. ATF subfamily.</text>
</comment>
<dbReference type="InterPro" id="IPR046347">
    <property type="entry name" value="bZIP_sf"/>
</dbReference>
<dbReference type="Proteomes" id="UP001233172">
    <property type="component" value="Unassembled WGS sequence"/>
</dbReference>
<protein>
    <submittedName>
        <fullName evidence="10">Cyclic AMP-dependent transcription factor ATF-6 alpha</fullName>
    </submittedName>
</protein>
<accession>A0AAD8C3F2</accession>
<dbReference type="GO" id="GO:0000978">
    <property type="term" value="F:RNA polymerase II cis-regulatory region sequence-specific DNA binding"/>
    <property type="evidence" value="ECO:0007669"/>
    <property type="project" value="TreeGrafter"/>
</dbReference>
<feature type="coiled-coil region" evidence="7">
    <location>
        <begin position="420"/>
        <end position="461"/>
    </location>
</feature>
<evidence type="ECO:0000256" key="4">
    <source>
        <dbReference type="ARBA" id="ARBA00023125"/>
    </source>
</evidence>
<organism evidence="10 11">
    <name type="scientific">Biomphalaria pfeifferi</name>
    <name type="common">Bloodfluke planorb</name>
    <name type="synonym">Freshwater snail</name>
    <dbReference type="NCBI Taxonomy" id="112525"/>
    <lineage>
        <taxon>Eukaryota</taxon>
        <taxon>Metazoa</taxon>
        <taxon>Spiralia</taxon>
        <taxon>Lophotrochozoa</taxon>
        <taxon>Mollusca</taxon>
        <taxon>Gastropoda</taxon>
        <taxon>Heterobranchia</taxon>
        <taxon>Euthyneura</taxon>
        <taxon>Panpulmonata</taxon>
        <taxon>Hygrophila</taxon>
        <taxon>Lymnaeoidea</taxon>
        <taxon>Planorbidae</taxon>
        <taxon>Biomphalaria</taxon>
    </lineage>
</organism>
<feature type="compositionally biased region" description="Low complexity" evidence="8">
    <location>
        <begin position="239"/>
        <end position="257"/>
    </location>
</feature>
<keyword evidence="7" id="KW-0175">Coiled coil</keyword>
<evidence type="ECO:0000313" key="11">
    <source>
        <dbReference type="Proteomes" id="UP001233172"/>
    </source>
</evidence>
<dbReference type="AlphaFoldDB" id="A0AAD8C3F2"/>
<evidence type="ECO:0000313" key="10">
    <source>
        <dbReference type="EMBL" id="KAK0065801.1"/>
    </source>
</evidence>
<dbReference type="PROSITE" id="PS50217">
    <property type="entry name" value="BZIP"/>
    <property type="match status" value="1"/>
</dbReference>
<keyword evidence="6" id="KW-0539">Nucleus</keyword>
<dbReference type="EMBL" id="JASAOG010000012">
    <property type="protein sequence ID" value="KAK0065801.1"/>
    <property type="molecule type" value="Genomic_DNA"/>
</dbReference>
<evidence type="ECO:0000259" key="9">
    <source>
        <dbReference type="PROSITE" id="PS50217"/>
    </source>
</evidence>
<name>A0AAD8C3F2_BIOPF</name>
<reference evidence="10" key="1">
    <citation type="journal article" date="2023" name="PLoS Negl. Trop. Dis.">
        <title>A genome sequence for Biomphalaria pfeifferi, the major vector snail for the human-infecting parasite Schistosoma mansoni.</title>
        <authorList>
            <person name="Bu L."/>
            <person name="Lu L."/>
            <person name="Laidemitt M.R."/>
            <person name="Zhang S.M."/>
            <person name="Mutuku M."/>
            <person name="Mkoji G."/>
            <person name="Steinauer M."/>
            <person name="Loker E.S."/>
        </authorList>
    </citation>
    <scope>NUCLEOTIDE SEQUENCE</scope>
    <source>
        <strain evidence="10">KasaAsao</strain>
    </source>
</reference>
<dbReference type="GO" id="GO:0030968">
    <property type="term" value="P:endoplasmic reticulum unfolded protein response"/>
    <property type="evidence" value="ECO:0007669"/>
    <property type="project" value="TreeGrafter"/>
</dbReference>
<feature type="region of interest" description="Disordered" evidence="8">
    <location>
        <begin position="1"/>
        <end position="32"/>
    </location>
</feature>
<comment type="subcellular location">
    <subcellularLocation>
        <location evidence="1">Membrane</location>
        <topology evidence="1">Single-pass membrane protein</topology>
    </subcellularLocation>
</comment>
<feature type="domain" description="BZIP" evidence="9">
    <location>
        <begin position="402"/>
        <end position="465"/>
    </location>
</feature>
<sequence length="783" mass="87516">MHKQVIERKKLEAKKMNKPSTSKDIDEDSDDNPLLRRERWKKSWQQVLMVLTKPLIRLKMASDILFDECAVDTLDMNNDSDIFITGGLMNPKELYLTDLVGSKDASSSSDSGFSTLDDFQDMDNVTDLASLMESELKDIDFNLDFNLSKLDQDDVFDPVDLLVKKEPKSPSPTLSSSPDGCCLQQPISPDIFSYHNDLSLKEEGSPLTLPMYHHQHFDHDGSSSPSSVYSFHQSYIMEPSTSPSLSPSSPSSSYSNPNSPPATQYVHQPKQDGSSPFSVTAYGQQQPASPPAPQYIVVPNIHVPQVKREVTSSVSILSPRPGFVIQPGSDTKLASSFNIDTILSSKIKIKPKPGSEIVGPPAGVHWITTTSSQVPFTSQSIPVMTSSSLISGGVTAVADEKNLKRAQRIIKNRESASLSRKRKKEYLNSLEERLQQCKEENDRLLKENETLRQQVEYLQNENVTLKHPSGLSPVKKMFLLCIGLLLTLNLSPLSILNNVNTLNSAQYLHSPGGFSGRHLLSVPDDGDPERVVFRSGGGRSENYHPSLLRFDEELSLLAERLNLTDRIGNMCPMFFNSTESVRLAEQLRGWMISQEEEKKKNTQKKHKKKKNYPPVKHFGSNAFGRYTQSVPNSEVNGPAVNSNTYPIQVFSGAYDSRQRLLNAIHRRNDTFYVLSFSTDYFLVPATAHNKTMRPRMSLLMPVVTPLVNGSSGDSRDSVGMMQIDCEILNTNLIQVQRSVFPEKSVFNSTAFESGQEKPASNNGTRPQGRKSEKYWEKLQRSNK</sequence>
<dbReference type="GO" id="GO:0016020">
    <property type="term" value="C:membrane"/>
    <property type="evidence" value="ECO:0007669"/>
    <property type="project" value="UniProtKB-SubCell"/>
</dbReference>
<dbReference type="InterPro" id="IPR051882">
    <property type="entry name" value="ATF_bZIP_TF"/>
</dbReference>
<evidence type="ECO:0000256" key="5">
    <source>
        <dbReference type="ARBA" id="ARBA00023163"/>
    </source>
</evidence>
<keyword evidence="5" id="KW-0804">Transcription</keyword>
<dbReference type="SUPFAM" id="SSF57959">
    <property type="entry name" value="Leucine zipper domain"/>
    <property type="match status" value="1"/>
</dbReference>
<keyword evidence="3" id="KW-0805">Transcription regulation</keyword>
<evidence type="ECO:0000256" key="8">
    <source>
        <dbReference type="SAM" id="MobiDB-lite"/>
    </source>
</evidence>
<evidence type="ECO:0000256" key="3">
    <source>
        <dbReference type="ARBA" id="ARBA00023015"/>
    </source>
</evidence>
<dbReference type="PANTHER" id="PTHR46164:SF3">
    <property type="entry name" value="ATF6, ISOFORM C"/>
    <property type="match status" value="1"/>
</dbReference>
<feature type="compositionally biased region" description="Basic and acidic residues" evidence="8">
    <location>
        <begin position="769"/>
        <end position="783"/>
    </location>
</feature>
<evidence type="ECO:0000256" key="2">
    <source>
        <dbReference type="ARBA" id="ARBA00009050"/>
    </source>
</evidence>
<dbReference type="PANTHER" id="PTHR46164">
    <property type="entry name" value="ATF6, ISOFORM C"/>
    <property type="match status" value="1"/>
</dbReference>
<feature type="region of interest" description="Disordered" evidence="8">
    <location>
        <begin position="595"/>
        <end position="614"/>
    </location>
</feature>
<reference evidence="10" key="2">
    <citation type="submission" date="2023-04" db="EMBL/GenBank/DDBJ databases">
        <authorList>
            <person name="Bu L."/>
            <person name="Lu L."/>
            <person name="Laidemitt M.R."/>
            <person name="Zhang S.M."/>
            <person name="Mutuku M."/>
            <person name="Mkoji G."/>
            <person name="Steinauer M."/>
            <person name="Loker E.S."/>
        </authorList>
    </citation>
    <scope>NUCLEOTIDE SEQUENCE</scope>
    <source>
        <strain evidence="10">KasaAsao</strain>
        <tissue evidence="10">Whole Snail</tissue>
    </source>
</reference>
<feature type="compositionally biased region" description="Basic and acidic residues" evidence="8">
    <location>
        <begin position="1"/>
        <end position="15"/>
    </location>
</feature>
<feature type="compositionally biased region" description="Polar residues" evidence="8">
    <location>
        <begin position="750"/>
        <end position="765"/>
    </location>
</feature>
<dbReference type="InterPro" id="IPR004827">
    <property type="entry name" value="bZIP"/>
</dbReference>
<dbReference type="GO" id="GO:0000981">
    <property type="term" value="F:DNA-binding transcription factor activity, RNA polymerase II-specific"/>
    <property type="evidence" value="ECO:0007669"/>
    <property type="project" value="TreeGrafter"/>
</dbReference>
<comment type="caution">
    <text evidence="10">The sequence shown here is derived from an EMBL/GenBank/DDBJ whole genome shotgun (WGS) entry which is preliminary data.</text>
</comment>
<keyword evidence="11" id="KW-1185">Reference proteome</keyword>
<dbReference type="SMART" id="SM00338">
    <property type="entry name" value="BRLZ"/>
    <property type="match status" value="1"/>
</dbReference>
<evidence type="ECO:0000256" key="6">
    <source>
        <dbReference type="ARBA" id="ARBA00023242"/>
    </source>
</evidence>
<evidence type="ECO:0000256" key="1">
    <source>
        <dbReference type="ARBA" id="ARBA00004167"/>
    </source>
</evidence>
<dbReference type="Pfam" id="PF00170">
    <property type="entry name" value="bZIP_1"/>
    <property type="match status" value="1"/>
</dbReference>
<dbReference type="Gene3D" id="1.20.5.170">
    <property type="match status" value="1"/>
</dbReference>
<proteinExistence type="inferred from homology"/>